<dbReference type="AlphaFoldDB" id="A0A6N9QV77"/>
<accession>A0A6N9QV77</accession>
<keyword evidence="1" id="KW-0812">Transmembrane</keyword>
<evidence type="ECO:0000313" key="3">
    <source>
        <dbReference type="Proteomes" id="UP000471026"/>
    </source>
</evidence>
<dbReference type="Proteomes" id="UP000471026">
    <property type="component" value="Unassembled WGS sequence"/>
</dbReference>
<keyword evidence="1" id="KW-1133">Transmembrane helix</keyword>
<keyword evidence="1" id="KW-0472">Membrane</keyword>
<evidence type="ECO:0000313" key="2">
    <source>
        <dbReference type="EMBL" id="NDO77095.1"/>
    </source>
</evidence>
<feature type="transmembrane region" description="Helical" evidence="1">
    <location>
        <begin position="85"/>
        <end position="105"/>
    </location>
</feature>
<comment type="caution">
    <text evidence="2">The sequence shown here is derived from an EMBL/GenBank/DDBJ whole genome shotgun (WGS) entry which is preliminary data.</text>
</comment>
<proteinExistence type="predicted"/>
<dbReference type="EMBL" id="WMHZ01000002">
    <property type="protein sequence ID" value="NDO77095.1"/>
    <property type="molecule type" value="Genomic_DNA"/>
</dbReference>
<protein>
    <recommendedName>
        <fullName evidence="4">DUF1648 domain-containing protein</fullName>
    </recommendedName>
</protein>
<gene>
    <name evidence="2" type="ORF">GKZ75_02295</name>
</gene>
<feature type="transmembrane region" description="Helical" evidence="1">
    <location>
        <begin position="39"/>
        <end position="59"/>
    </location>
</feature>
<reference evidence="2 3" key="1">
    <citation type="submission" date="2019-11" db="EMBL/GenBank/DDBJ databases">
        <title>Draft genome sequence of Kocuria indica DP-K7, a methyl red degrading Actinobacterium.</title>
        <authorList>
            <person name="Kumaran S."/>
            <person name="Tischler D."/>
            <person name="Ngo A.C.R."/>
            <person name="Schultes F."/>
        </authorList>
    </citation>
    <scope>NUCLEOTIDE SEQUENCE [LARGE SCALE GENOMIC DNA]</scope>
    <source>
        <strain evidence="2 3">DP-K7</strain>
    </source>
</reference>
<dbReference type="RefSeq" id="WP_162228605.1">
    <property type="nucleotide sequence ID" value="NZ_WMHZ01000002.1"/>
</dbReference>
<feature type="transmembrane region" description="Helical" evidence="1">
    <location>
        <begin position="158"/>
        <end position="177"/>
    </location>
</feature>
<evidence type="ECO:0000256" key="1">
    <source>
        <dbReference type="SAM" id="Phobius"/>
    </source>
</evidence>
<name>A0A6N9QV77_9MICC</name>
<sequence>MSERKGTREPIRNHDGDAVYTSFSERPPAEFMLDLFHRALLVISVVLAAGLPVYFLLWARGIGGPLPMQYGVDGEVTREGSPAEAVIVLSVLGITTIGLAVLTRYPRIFNFPFMLTEHNVQRQYKNAVQMLVWVAAGMALLEVVMIGVWMGVLSENLFWIPVAAILGSTVVFIVRMFKLR</sequence>
<organism evidence="2 3">
    <name type="scientific">Kocuria marina subsp. indica</name>
    <dbReference type="NCBI Taxonomy" id="1049583"/>
    <lineage>
        <taxon>Bacteria</taxon>
        <taxon>Bacillati</taxon>
        <taxon>Actinomycetota</taxon>
        <taxon>Actinomycetes</taxon>
        <taxon>Micrococcales</taxon>
        <taxon>Micrococcaceae</taxon>
        <taxon>Kocuria</taxon>
    </lineage>
</organism>
<evidence type="ECO:0008006" key="4">
    <source>
        <dbReference type="Google" id="ProtNLM"/>
    </source>
</evidence>
<feature type="transmembrane region" description="Helical" evidence="1">
    <location>
        <begin position="131"/>
        <end position="152"/>
    </location>
</feature>